<reference evidence="1" key="1">
    <citation type="submission" date="2022-10" db="EMBL/GenBank/DDBJ databases">
        <title>The complete genomes of actinobacterial strains from the NBC collection.</title>
        <authorList>
            <person name="Joergensen T.S."/>
            <person name="Alvarez Arevalo M."/>
            <person name="Sterndorff E.B."/>
            <person name="Faurdal D."/>
            <person name="Vuksanovic O."/>
            <person name="Mourched A.-S."/>
            <person name="Charusanti P."/>
            <person name="Shaw S."/>
            <person name="Blin K."/>
            <person name="Weber T."/>
        </authorList>
    </citation>
    <scope>NUCLEOTIDE SEQUENCE</scope>
    <source>
        <strain evidence="1">NBC_01482</strain>
    </source>
</reference>
<evidence type="ECO:0000313" key="2">
    <source>
        <dbReference type="Proteomes" id="UP001432062"/>
    </source>
</evidence>
<organism evidence="1 2">
    <name type="scientific">Nocardia vinacea</name>
    <dbReference type="NCBI Taxonomy" id="96468"/>
    <lineage>
        <taxon>Bacteria</taxon>
        <taxon>Bacillati</taxon>
        <taxon>Actinomycetota</taxon>
        <taxon>Actinomycetes</taxon>
        <taxon>Mycobacteriales</taxon>
        <taxon>Nocardiaceae</taxon>
        <taxon>Nocardia</taxon>
    </lineage>
</organism>
<dbReference type="Proteomes" id="UP001432062">
    <property type="component" value="Chromosome"/>
</dbReference>
<name>A0ABZ1YJK0_9NOCA</name>
<gene>
    <name evidence="1" type="ORF">OG563_29725</name>
</gene>
<sequence>MTDREPSRADVASPAGQPVDVPVTFSWPRDVAHVNPGVNMVVRAVGSEVGRALLIEVDFGEFPDLREVSETQQAVRALLLTLVDYEVSKLPEQRPDPDSETTEKMMQIINEAAEDHTEVGDLVREILKTRDAEVLATVVSGLAGRLPARIEASLSISSSVTVNPWQEVVQVAVPAVTTGGLMAAAARAGWVALHNVPAILDVIVRATTIKAERAARIAALEAEASIHQNEALLEIIRTSTEAAAARRSLDAILDVSPDIAGRIQVQSISDEEANERRHRLLRAVRPDAEPSDSPA</sequence>
<proteinExistence type="predicted"/>
<keyword evidence="2" id="KW-1185">Reference proteome</keyword>
<dbReference type="EMBL" id="CP109441">
    <property type="protein sequence ID" value="WUV43395.1"/>
    <property type="molecule type" value="Genomic_DNA"/>
</dbReference>
<protein>
    <submittedName>
        <fullName evidence="1">Uncharacterized protein</fullName>
    </submittedName>
</protein>
<dbReference type="RefSeq" id="WP_329405863.1">
    <property type="nucleotide sequence ID" value="NZ_CP109441.1"/>
</dbReference>
<accession>A0ABZ1YJK0</accession>
<evidence type="ECO:0000313" key="1">
    <source>
        <dbReference type="EMBL" id="WUV43395.1"/>
    </source>
</evidence>